<protein>
    <submittedName>
        <fullName evidence="1">Uncharacterized protein</fullName>
    </submittedName>
</protein>
<dbReference type="PATRIC" id="fig|294.194.peg.5658"/>
<dbReference type="AlphaFoldDB" id="A0A109LCD5"/>
<dbReference type="Proteomes" id="UP000061348">
    <property type="component" value="Unassembled WGS sequence"/>
</dbReference>
<reference evidence="1 2" key="1">
    <citation type="submission" date="2015-05" db="EMBL/GenBank/DDBJ databases">
        <title>A genomic and transcriptomic approach to investigate the blue pigment phenotype in Pseudomonas fluorescens.</title>
        <authorList>
            <person name="Andreani N.A."/>
            <person name="Cardazzo B."/>
        </authorList>
    </citation>
    <scope>NUCLEOTIDE SEQUENCE [LARGE SCALE GENOMIC DNA]</scope>
    <source>
        <strain evidence="1 2">Ps_22</strain>
    </source>
</reference>
<comment type="caution">
    <text evidence="1">The sequence shown here is derived from an EMBL/GenBank/DDBJ whole genome shotgun (WGS) entry which is preliminary data.</text>
</comment>
<accession>A0A109LCD5</accession>
<organism evidence="1 2">
    <name type="scientific">Pseudomonas fluorescens</name>
    <dbReference type="NCBI Taxonomy" id="294"/>
    <lineage>
        <taxon>Bacteria</taxon>
        <taxon>Pseudomonadati</taxon>
        <taxon>Pseudomonadota</taxon>
        <taxon>Gammaproteobacteria</taxon>
        <taxon>Pseudomonadales</taxon>
        <taxon>Pseudomonadaceae</taxon>
        <taxon>Pseudomonas</taxon>
    </lineage>
</organism>
<sequence length="71" mass="7550">MAEKQSVFELAIGTKQKIADRPIVAFLARTVDVGQHHAIVVDQLRADDGGGVQQAQGQFLGEFGIDVVGDS</sequence>
<name>A0A109LCD5_PSEFL</name>
<gene>
    <name evidence="1" type="ORF">PFLmoz3_05106</name>
</gene>
<proteinExistence type="predicted"/>
<evidence type="ECO:0000313" key="2">
    <source>
        <dbReference type="Proteomes" id="UP000061348"/>
    </source>
</evidence>
<evidence type="ECO:0000313" key="1">
    <source>
        <dbReference type="EMBL" id="KWV85162.1"/>
    </source>
</evidence>
<dbReference type="EMBL" id="LCYA01000138">
    <property type="protein sequence ID" value="KWV85162.1"/>
    <property type="molecule type" value="Genomic_DNA"/>
</dbReference>